<evidence type="ECO:0000313" key="1">
    <source>
        <dbReference type="EMBL" id="GAD96732.1"/>
    </source>
</evidence>
<protein>
    <submittedName>
        <fullName evidence="1">Uncharacterized protein</fullName>
    </submittedName>
</protein>
<evidence type="ECO:0000313" key="2">
    <source>
        <dbReference type="Proteomes" id="UP000018001"/>
    </source>
</evidence>
<dbReference type="AlphaFoldDB" id="V5G764"/>
<reference evidence="2" key="1">
    <citation type="journal article" date="2014" name="Genome Announc.">
        <title>Draft genome sequence of the formaldehyde-resistant fungus Byssochlamys spectabilis No. 5 (anamorph Paecilomyces variotii No. 5) (NBRC109023).</title>
        <authorList>
            <person name="Oka T."/>
            <person name="Ekino K."/>
            <person name="Fukuda K."/>
            <person name="Nomura Y."/>
        </authorList>
    </citation>
    <scope>NUCLEOTIDE SEQUENCE [LARGE SCALE GENOMIC DNA]</scope>
    <source>
        <strain evidence="2">No. 5 / NBRC 109023</strain>
    </source>
</reference>
<dbReference type="HOGENOM" id="CLU_1261333_0_0_1"/>
<sequence>MGGCDGSILRWARLFPVRAQFGACSFVPVASSPLTVEMGGFRTHETEQDLNRGITVSSVPSSALYLSLPFLFFCCLLCAGPPGRSSSAVLATSSADRNYCATHYASCQASTYLIGTGAFPERVIGPCPVEPAAIFLAIKSRIRLAGSPGSDQGRPTGAVALSSIPRGVPPACSLLASPRLERVLLGLSLSPRARALIRAQYDVGGVLQRRDFCPDLWFL</sequence>
<proteinExistence type="predicted"/>
<dbReference type="InParanoid" id="V5G764"/>
<dbReference type="Proteomes" id="UP000018001">
    <property type="component" value="Unassembled WGS sequence"/>
</dbReference>
<accession>V5G764</accession>
<organism evidence="1 2">
    <name type="scientific">Byssochlamys spectabilis (strain No. 5 / NBRC 109023)</name>
    <name type="common">Paecilomyces variotii</name>
    <dbReference type="NCBI Taxonomy" id="1356009"/>
    <lineage>
        <taxon>Eukaryota</taxon>
        <taxon>Fungi</taxon>
        <taxon>Dikarya</taxon>
        <taxon>Ascomycota</taxon>
        <taxon>Pezizomycotina</taxon>
        <taxon>Eurotiomycetes</taxon>
        <taxon>Eurotiomycetidae</taxon>
        <taxon>Eurotiales</taxon>
        <taxon>Thermoascaceae</taxon>
        <taxon>Paecilomyces</taxon>
    </lineage>
</organism>
<dbReference type="EMBL" id="BAUL01000173">
    <property type="protein sequence ID" value="GAD96732.1"/>
    <property type="molecule type" value="Genomic_DNA"/>
</dbReference>
<name>V5G764_BYSSN</name>
<keyword evidence="2" id="KW-1185">Reference proteome</keyword>
<comment type="caution">
    <text evidence="1">The sequence shown here is derived from an EMBL/GenBank/DDBJ whole genome shotgun (WGS) entry which is preliminary data.</text>
</comment>
<gene>
    <name evidence="1" type="ORF">PVAR5_5397</name>
</gene>